<feature type="transmembrane region" description="Helical" evidence="1">
    <location>
        <begin position="262"/>
        <end position="279"/>
    </location>
</feature>
<dbReference type="Proteomes" id="UP001501166">
    <property type="component" value="Unassembled WGS sequence"/>
</dbReference>
<reference evidence="4" key="1">
    <citation type="journal article" date="2019" name="Int. J. Syst. Evol. Microbiol.">
        <title>The Global Catalogue of Microorganisms (GCM) 10K type strain sequencing project: providing services to taxonomists for standard genome sequencing and annotation.</title>
        <authorList>
            <consortium name="The Broad Institute Genomics Platform"/>
            <consortium name="The Broad Institute Genome Sequencing Center for Infectious Disease"/>
            <person name="Wu L."/>
            <person name="Ma J."/>
        </authorList>
    </citation>
    <scope>NUCLEOTIDE SEQUENCE [LARGE SCALE GENOMIC DNA]</scope>
    <source>
        <strain evidence="4">JCM 12662</strain>
    </source>
</reference>
<organism evidence="3 4">
    <name type="scientific">Alkalibacterium iburiense</name>
    <dbReference type="NCBI Taxonomy" id="290589"/>
    <lineage>
        <taxon>Bacteria</taxon>
        <taxon>Bacillati</taxon>
        <taxon>Bacillota</taxon>
        <taxon>Bacilli</taxon>
        <taxon>Lactobacillales</taxon>
        <taxon>Carnobacteriaceae</taxon>
        <taxon>Alkalibacterium</taxon>
    </lineage>
</organism>
<dbReference type="InterPro" id="IPR002656">
    <property type="entry name" value="Acyl_transf_3_dom"/>
</dbReference>
<keyword evidence="1" id="KW-0472">Membrane</keyword>
<keyword evidence="1" id="KW-0812">Transmembrane</keyword>
<evidence type="ECO:0000313" key="4">
    <source>
        <dbReference type="Proteomes" id="UP001501166"/>
    </source>
</evidence>
<evidence type="ECO:0000259" key="2">
    <source>
        <dbReference type="Pfam" id="PF01757"/>
    </source>
</evidence>
<dbReference type="RefSeq" id="WP_343754260.1">
    <property type="nucleotide sequence ID" value="NZ_BAAACW010000048.1"/>
</dbReference>
<protein>
    <recommendedName>
        <fullName evidence="2">Acyltransferase 3 domain-containing protein</fullName>
    </recommendedName>
</protein>
<dbReference type="Pfam" id="PF01757">
    <property type="entry name" value="Acyl_transf_3"/>
    <property type="match status" value="1"/>
</dbReference>
<feature type="transmembrane region" description="Helical" evidence="1">
    <location>
        <begin position="147"/>
        <end position="164"/>
    </location>
</feature>
<proteinExistence type="predicted"/>
<dbReference type="EMBL" id="BAAACW010000048">
    <property type="protein sequence ID" value="GAA0357600.1"/>
    <property type="molecule type" value="Genomic_DNA"/>
</dbReference>
<feature type="transmembrane region" description="Helical" evidence="1">
    <location>
        <begin position="200"/>
        <end position="222"/>
    </location>
</feature>
<feature type="transmembrane region" description="Helical" evidence="1">
    <location>
        <begin position="81"/>
        <end position="99"/>
    </location>
</feature>
<feature type="transmembrane region" description="Helical" evidence="1">
    <location>
        <begin position="234"/>
        <end position="250"/>
    </location>
</feature>
<keyword evidence="1" id="KW-1133">Transmembrane helix</keyword>
<evidence type="ECO:0000256" key="1">
    <source>
        <dbReference type="SAM" id="Phobius"/>
    </source>
</evidence>
<feature type="transmembrane region" description="Helical" evidence="1">
    <location>
        <begin position="36"/>
        <end position="54"/>
    </location>
</feature>
<name>A0ABP3GZW6_9LACT</name>
<accession>A0ABP3GZW6</accession>
<gene>
    <name evidence="3" type="ORF">GCM10008932_08040</name>
</gene>
<sequence>MKRNSNIDLLKTISIVCVIIIHSLPRDIQMLIARPLFLQHAVPVFMILFGYNRVKSSERKERHSFRDLFHWDNLSSQLKSIFIPYFLVWVLFELSYGLAANKGLTEIVQSFILGGRGPGGYFIVLMMQAILLFPALYTLFNRYNPTKALTGIFLFNFILEAMSVNMNPELYRVFISRHIFSIALGIFLAKRKDTLSLKRWIPFVSISLFYIISVEYFDVHYFIEHMWDSQHPLAYFWTFFLVYIGLNLPIKSYKWVTEIGQSSYYIFLIQKIYFMFRNAFFSDISYEWDTIISLVISLTLGISFYYLAKNNYFVDDLRKTKLS</sequence>
<feature type="domain" description="Acyltransferase 3" evidence="2">
    <location>
        <begin position="5"/>
        <end position="303"/>
    </location>
</feature>
<keyword evidence="4" id="KW-1185">Reference proteome</keyword>
<feature type="transmembrane region" description="Helical" evidence="1">
    <location>
        <begin position="170"/>
        <end position="188"/>
    </location>
</feature>
<comment type="caution">
    <text evidence="3">The sequence shown here is derived from an EMBL/GenBank/DDBJ whole genome shotgun (WGS) entry which is preliminary data.</text>
</comment>
<evidence type="ECO:0000313" key="3">
    <source>
        <dbReference type="EMBL" id="GAA0357600.1"/>
    </source>
</evidence>
<feature type="transmembrane region" description="Helical" evidence="1">
    <location>
        <begin position="7"/>
        <end position="24"/>
    </location>
</feature>
<feature type="transmembrane region" description="Helical" evidence="1">
    <location>
        <begin position="291"/>
        <end position="308"/>
    </location>
</feature>
<feature type="transmembrane region" description="Helical" evidence="1">
    <location>
        <begin position="119"/>
        <end position="140"/>
    </location>
</feature>